<dbReference type="Gene3D" id="3.80.10.10">
    <property type="entry name" value="Ribonuclease Inhibitor"/>
    <property type="match status" value="3"/>
</dbReference>
<dbReference type="SMART" id="SM00367">
    <property type="entry name" value="LRR_CC"/>
    <property type="match status" value="9"/>
</dbReference>
<organism evidence="4 5">
    <name type="scientific">Phytophthora nicotianae P1976</name>
    <dbReference type="NCBI Taxonomy" id="1317066"/>
    <lineage>
        <taxon>Eukaryota</taxon>
        <taxon>Sar</taxon>
        <taxon>Stramenopiles</taxon>
        <taxon>Oomycota</taxon>
        <taxon>Peronosporomycetes</taxon>
        <taxon>Peronosporales</taxon>
        <taxon>Peronosporaceae</taxon>
        <taxon>Phytophthora</taxon>
    </lineage>
</organism>
<dbReference type="AlphaFoldDB" id="A0A081B138"/>
<reference evidence="4 5" key="1">
    <citation type="submission" date="2013-11" db="EMBL/GenBank/DDBJ databases">
        <title>The Genome Sequence of Phytophthora parasitica P1976.</title>
        <authorList>
            <consortium name="The Broad Institute Genomics Platform"/>
            <person name="Russ C."/>
            <person name="Tyler B."/>
            <person name="Panabieres F."/>
            <person name="Shan W."/>
            <person name="Tripathy S."/>
            <person name="Grunwald N."/>
            <person name="Machado M."/>
            <person name="Johnson C.S."/>
            <person name="Walker B."/>
            <person name="Young S."/>
            <person name="Zeng Q."/>
            <person name="Gargeya S."/>
            <person name="Fitzgerald M."/>
            <person name="Haas B."/>
            <person name="Abouelleil A."/>
            <person name="Allen A.W."/>
            <person name="Alvarado L."/>
            <person name="Arachchi H.M."/>
            <person name="Berlin A.M."/>
            <person name="Chapman S.B."/>
            <person name="Gainer-Dewar J."/>
            <person name="Goldberg J."/>
            <person name="Griggs A."/>
            <person name="Gujja S."/>
            <person name="Hansen M."/>
            <person name="Howarth C."/>
            <person name="Imamovic A."/>
            <person name="Ireland A."/>
            <person name="Larimer J."/>
            <person name="McCowan C."/>
            <person name="Murphy C."/>
            <person name="Pearson M."/>
            <person name="Poon T.W."/>
            <person name="Priest M."/>
            <person name="Roberts A."/>
            <person name="Saif S."/>
            <person name="Shea T."/>
            <person name="Sisk P."/>
            <person name="Sykes S."/>
            <person name="Wortman J."/>
            <person name="Nusbaum C."/>
            <person name="Birren B."/>
        </authorList>
    </citation>
    <scope>NUCLEOTIDE SEQUENCE [LARGE SCALE GENOMIC DNA]</scope>
    <source>
        <strain evidence="4 5">P1976</strain>
    </source>
</reference>
<feature type="compositionally biased region" description="Low complexity" evidence="2">
    <location>
        <begin position="88"/>
        <end position="98"/>
    </location>
</feature>
<sequence>MIHFDKECTHLELPPDFVRTSFVWREKVHFNSFDLHSRFRIMKRKSRSDAASPRSSGATSRRRAVSPPPSPPASASSPHEESDANNVEPEPAAPAEAPQGRGRAAVSRERALYFATGERASARNEEAESWPGYYATMRELRDNRSAAQDARKRRQPVEEAPKVVWKPKRAARLSVLRADNVVQRLRDLALQSLAEHVEQLPSLEYIDATARHQVARAVVKLRRLKPEVLPLFIFPGVTEIDIPDCSNIDEDTLIRALKDCAALTVLRLGLCGRCVSDSVIDELGDSLKAVEQLQVQGCYRLSDAGCEALVRRCAPSLDAFEISCNQRITKKSIDYFCELQNLHSLTLSECPQIGDSCLESLKTMKNLRKLQLNQMERLTDEFIVSLAQNLPDLEEFSVARCSHLTNIAVKGILEACRGLKVLDVSDLHLITDECFEPVREHGHALRRVSMRCCLGLTDVAIEHIAFGAKSFLETLEMSSVSQATDAAMMALVEHCATSLTTLDISFCRKIAEDALGILADGTENLRSLVLWGCTQVTARFLTCHSQDDLIVSGHPLLTGLSIRY</sequence>
<dbReference type="PANTHER" id="PTHR13382">
    <property type="entry name" value="MITOCHONDRIAL ATP SYNTHASE COUPLING FACTOR B"/>
    <property type="match status" value="1"/>
</dbReference>
<proteinExistence type="predicted"/>
<dbReference type="InterPro" id="IPR057207">
    <property type="entry name" value="FBXL15_LRR"/>
</dbReference>
<dbReference type="OrthoDB" id="10257471at2759"/>
<dbReference type="InterPro" id="IPR050648">
    <property type="entry name" value="F-box_LRR-repeat"/>
</dbReference>
<dbReference type="SUPFAM" id="SSF52047">
    <property type="entry name" value="RNI-like"/>
    <property type="match status" value="1"/>
</dbReference>
<protein>
    <recommendedName>
        <fullName evidence="3">F-box/LRR-repeat protein 15-like leucin rich repeat domain-containing protein</fullName>
    </recommendedName>
</protein>
<dbReference type="InterPro" id="IPR032675">
    <property type="entry name" value="LRR_dom_sf"/>
</dbReference>
<dbReference type="PANTHER" id="PTHR13382:SF67">
    <property type="entry name" value="SCF E3 UBIQUITIN LIGASE COMPLEX F-BOX PROTEIN POF2"/>
    <property type="match status" value="1"/>
</dbReference>
<dbReference type="Proteomes" id="UP000028582">
    <property type="component" value="Unassembled WGS sequence"/>
</dbReference>
<evidence type="ECO:0000259" key="3">
    <source>
        <dbReference type="Pfam" id="PF25372"/>
    </source>
</evidence>
<gene>
    <name evidence="4" type="ORF">F444_01290</name>
</gene>
<dbReference type="EMBL" id="ANJA01000232">
    <property type="protein sequence ID" value="ETO84849.1"/>
    <property type="molecule type" value="Genomic_DNA"/>
</dbReference>
<evidence type="ECO:0000313" key="4">
    <source>
        <dbReference type="EMBL" id="ETO84849.1"/>
    </source>
</evidence>
<feature type="region of interest" description="Disordered" evidence="2">
    <location>
        <begin position="43"/>
        <end position="105"/>
    </location>
</feature>
<keyword evidence="1" id="KW-0833">Ubl conjugation pathway</keyword>
<evidence type="ECO:0000256" key="2">
    <source>
        <dbReference type="SAM" id="MobiDB-lite"/>
    </source>
</evidence>
<name>A0A081B138_PHYNI</name>
<feature type="domain" description="F-box/LRR-repeat protein 15-like leucin rich repeat" evidence="3">
    <location>
        <begin position="374"/>
        <end position="541"/>
    </location>
</feature>
<accession>A0A081B138</accession>
<dbReference type="GO" id="GO:0005737">
    <property type="term" value="C:cytoplasm"/>
    <property type="evidence" value="ECO:0007669"/>
    <property type="project" value="TreeGrafter"/>
</dbReference>
<dbReference type="Pfam" id="PF25372">
    <property type="entry name" value="DUF7885"/>
    <property type="match status" value="1"/>
</dbReference>
<evidence type="ECO:0000256" key="1">
    <source>
        <dbReference type="ARBA" id="ARBA00022786"/>
    </source>
</evidence>
<evidence type="ECO:0000313" key="5">
    <source>
        <dbReference type="Proteomes" id="UP000028582"/>
    </source>
</evidence>
<dbReference type="InterPro" id="IPR006553">
    <property type="entry name" value="Leu-rich_rpt_Cys-con_subtyp"/>
</dbReference>
<comment type="caution">
    <text evidence="4">The sequence shown here is derived from an EMBL/GenBank/DDBJ whole genome shotgun (WGS) entry which is preliminary data.</text>
</comment>